<evidence type="ECO:0000313" key="3">
    <source>
        <dbReference type="EMBL" id="MFB9819179.1"/>
    </source>
</evidence>
<reference evidence="3 4" key="1">
    <citation type="submission" date="2024-09" db="EMBL/GenBank/DDBJ databases">
        <authorList>
            <person name="Sun Q."/>
            <person name="Mori K."/>
        </authorList>
    </citation>
    <scope>NUCLEOTIDE SEQUENCE [LARGE SCALE GENOMIC DNA]</scope>
    <source>
        <strain evidence="3 4">JCM 1334</strain>
    </source>
</reference>
<organism evidence="3 4">
    <name type="scientific">Arthrobacter ramosus</name>
    <dbReference type="NCBI Taxonomy" id="1672"/>
    <lineage>
        <taxon>Bacteria</taxon>
        <taxon>Bacillati</taxon>
        <taxon>Actinomycetota</taxon>
        <taxon>Actinomycetes</taxon>
        <taxon>Micrococcales</taxon>
        <taxon>Micrococcaceae</taxon>
        <taxon>Arthrobacter</taxon>
    </lineage>
</organism>
<dbReference type="EMBL" id="JBHMBC010000007">
    <property type="protein sequence ID" value="MFB9819179.1"/>
    <property type="molecule type" value="Genomic_DNA"/>
</dbReference>
<evidence type="ECO:0000259" key="2">
    <source>
        <dbReference type="SMART" id="SM00062"/>
    </source>
</evidence>
<sequence>MSVDEQSIPVRGDGAFAHPNVSAKNDVRRWRTSLAVAAVAVSISLAGCTADPGTASSSASPSAKSTGIPTQQFDQTLHDKLPAKILNAGKIVAVNSGSYPPYAIINGTGEPDGLLGDVDKAVSEILGVKVEQNTVAGLASMLSGMQAGRYDVALDPNGDYVDRQDKATFVDYIKEHVLFAVLKGNPKQINDMDGTCGTRIGVLAGGSAERVMKAQSDKCVAAGKPAVEVQSYQDSPQSILAVQSGRADAVFGGQGPLTYYVKETGGKLQLAAEGKDNVLGATFQGAVVPKDSPLAGVLLGAFQKMYANGTYDAILAKWGLEANKLDKPGINGGGVKP</sequence>
<proteinExistence type="predicted"/>
<dbReference type="RefSeq" id="WP_234748060.1">
    <property type="nucleotide sequence ID" value="NZ_BAAAWN010000001.1"/>
</dbReference>
<dbReference type="Proteomes" id="UP001589702">
    <property type="component" value="Unassembled WGS sequence"/>
</dbReference>
<dbReference type="SUPFAM" id="SSF53850">
    <property type="entry name" value="Periplasmic binding protein-like II"/>
    <property type="match status" value="1"/>
</dbReference>
<evidence type="ECO:0000313" key="4">
    <source>
        <dbReference type="Proteomes" id="UP001589702"/>
    </source>
</evidence>
<name>A0ABV5XWP6_ARTRM</name>
<keyword evidence="4" id="KW-1185">Reference proteome</keyword>
<dbReference type="SMART" id="SM00062">
    <property type="entry name" value="PBPb"/>
    <property type="match status" value="1"/>
</dbReference>
<dbReference type="Gene3D" id="3.40.190.10">
    <property type="entry name" value="Periplasmic binding protein-like II"/>
    <property type="match status" value="2"/>
</dbReference>
<feature type="domain" description="Solute-binding protein family 3/N-terminal" evidence="2">
    <location>
        <begin position="91"/>
        <end position="322"/>
    </location>
</feature>
<dbReference type="Pfam" id="PF00497">
    <property type="entry name" value="SBP_bac_3"/>
    <property type="match status" value="1"/>
</dbReference>
<evidence type="ECO:0000256" key="1">
    <source>
        <dbReference type="ARBA" id="ARBA00022729"/>
    </source>
</evidence>
<keyword evidence="1" id="KW-0732">Signal</keyword>
<gene>
    <name evidence="3" type="ORF">ACFFP1_06660</name>
</gene>
<dbReference type="InterPro" id="IPR001638">
    <property type="entry name" value="Solute-binding_3/MltF_N"/>
</dbReference>
<accession>A0ABV5XWP6</accession>
<dbReference type="CDD" id="cd01004">
    <property type="entry name" value="PBP2_MidA_like"/>
    <property type="match status" value="1"/>
</dbReference>
<dbReference type="PANTHER" id="PTHR35936">
    <property type="entry name" value="MEMBRANE-BOUND LYTIC MUREIN TRANSGLYCOSYLASE F"/>
    <property type="match status" value="1"/>
</dbReference>
<protein>
    <submittedName>
        <fullName evidence="3">ABC transporter substrate-binding protein</fullName>
    </submittedName>
</protein>
<comment type="caution">
    <text evidence="3">The sequence shown here is derived from an EMBL/GenBank/DDBJ whole genome shotgun (WGS) entry which is preliminary data.</text>
</comment>
<dbReference type="PANTHER" id="PTHR35936:SF17">
    <property type="entry name" value="ARGININE-BINDING EXTRACELLULAR PROTEIN ARTP"/>
    <property type="match status" value="1"/>
</dbReference>